<keyword evidence="1" id="KW-0732">Signal</keyword>
<dbReference type="EMBL" id="CP011409">
    <property type="protein sequence ID" value="AKZ64263.1"/>
    <property type="molecule type" value="Genomic_DNA"/>
</dbReference>
<accession>A0ABM5V425</accession>
<gene>
    <name evidence="2" type="ORF">F506_17755</name>
</gene>
<proteinExistence type="predicted"/>
<feature type="chain" id="PRO_5046450713" evidence="1">
    <location>
        <begin position="25"/>
        <end position="150"/>
    </location>
</feature>
<evidence type="ECO:0000313" key="2">
    <source>
        <dbReference type="EMBL" id="AKZ64263.1"/>
    </source>
</evidence>
<protein>
    <submittedName>
        <fullName evidence="2">Membrane protein</fullName>
    </submittedName>
</protein>
<sequence length="150" mass="15028">MKKLFLIAALSTLAAGCAVTPNSASVYNTRQAQGEQTVRMGVVESVRNVTIDKGSSGVGTIAGGALGGIAAGSNIGGGNGALAAGIVGALIGGVAGNRAEASLANKPGLEITVRLDNGELRAITQDADELFRVGERVRLLSSGRTTRVTH</sequence>
<keyword evidence="3" id="KW-1185">Reference proteome</keyword>
<feature type="signal peptide" evidence="1">
    <location>
        <begin position="1"/>
        <end position="24"/>
    </location>
</feature>
<organism evidence="2 3">
    <name type="scientific">Herbaspirillum hiltneri N3</name>
    <dbReference type="NCBI Taxonomy" id="1262470"/>
    <lineage>
        <taxon>Bacteria</taxon>
        <taxon>Pseudomonadati</taxon>
        <taxon>Pseudomonadota</taxon>
        <taxon>Betaproteobacteria</taxon>
        <taxon>Burkholderiales</taxon>
        <taxon>Oxalobacteraceae</taxon>
        <taxon>Herbaspirillum</taxon>
    </lineage>
</organism>
<evidence type="ECO:0000256" key="1">
    <source>
        <dbReference type="SAM" id="SignalP"/>
    </source>
</evidence>
<dbReference type="PROSITE" id="PS51257">
    <property type="entry name" value="PROKAR_LIPOPROTEIN"/>
    <property type="match status" value="1"/>
</dbReference>
<evidence type="ECO:0000313" key="3">
    <source>
        <dbReference type="Proteomes" id="UP000063429"/>
    </source>
</evidence>
<name>A0ABM5V425_9BURK</name>
<reference evidence="3" key="1">
    <citation type="journal article" date="2015" name="Genome Announc.">
        <title>Complete Genome Sequence of Herbaspirillum hiltneri N3 (DSM 17495), Isolated from Surface-Sterilized Wheat Roots.</title>
        <authorList>
            <person name="Guizelini D."/>
            <person name="Saizaki P.M."/>
            <person name="Coimbra N.A."/>
            <person name="Weiss V.A."/>
            <person name="Faoro H."/>
            <person name="Sfeir M.Z."/>
            <person name="Baura V.A."/>
            <person name="Monteiro R.A."/>
            <person name="Chubatsu L.S."/>
            <person name="Souza E.M."/>
            <person name="Cruz L.M."/>
            <person name="Pedrosa F.O."/>
            <person name="Raittz R.T."/>
            <person name="Marchaukoski J.N."/>
            <person name="Steffens M.B."/>
        </authorList>
    </citation>
    <scope>NUCLEOTIDE SEQUENCE [LARGE SCALE GENOMIC DNA]</scope>
    <source>
        <strain evidence="3">N3</strain>
    </source>
</reference>
<dbReference type="RefSeq" id="WP_053199622.1">
    <property type="nucleotide sequence ID" value="NZ_CP011409.1"/>
</dbReference>
<dbReference type="Proteomes" id="UP000063429">
    <property type="component" value="Chromosome"/>
</dbReference>